<evidence type="ECO:0000259" key="6">
    <source>
        <dbReference type="PROSITE" id="PS51866"/>
    </source>
</evidence>
<dbReference type="SUPFAM" id="SSF46785">
    <property type="entry name" value="Winged helix' DNA-binding domain"/>
    <property type="match status" value="1"/>
</dbReference>
<keyword evidence="4" id="KW-0677">Repeat</keyword>
<protein>
    <submittedName>
        <fullName evidence="7">TOBE domain-containing protein</fullName>
    </submittedName>
</protein>
<feature type="domain" description="Mop" evidence="6">
    <location>
        <begin position="200"/>
        <end position="266"/>
    </location>
</feature>
<dbReference type="Gene3D" id="1.10.10.10">
    <property type="entry name" value="Winged helix-like DNA-binding domain superfamily/Winged helix DNA-binding domain"/>
    <property type="match status" value="1"/>
</dbReference>
<keyword evidence="8" id="KW-1185">Reference proteome</keyword>
<dbReference type="Pfam" id="PF03459">
    <property type="entry name" value="TOBE"/>
    <property type="match status" value="2"/>
</dbReference>
<comment type="caution">
    <text evidence="7">The sequence shown here is derived from an EMBL/GenBank/DDBJ whole genome shotgun (WGS) entry which is preliminary data.</text>
</comment>
<dbReference type="NCBIfam" id="TIGR00638">
    <property type="entry name" value="Mop"/>
    <property type="match status" value="2"/>
</dbReference>
<feature type="domain" description="Mop" evidence="6">
    <location>
        <begin position="127"/>
        <end position="193"/>
    </location>
</feature>
<dbReference type="InterPro" id="IPR008995">
    <property type="entry name" value="Mo/tungstate-bd_C_term_dom"/>
</dbReference>
<reference evidence="8" key="1">
    <citation type="journal article" date="2019" name="Int. J. Syst. Evol. Microbiol.">
        <title>The Global Catalogue of Microorganisms (GCM) 10K type strain sequencing project: providing services to taxonomists for standard genome sequencing and annotation.</title>
        <authorList>
            <consortium name="The Broad Institute Genomics Platform"/>
            <consortium name="The Broad Institute Genome Sequencing Center for Infectious Disease"/>
            <person name="Wu L."/>
            <person name="Ma J."/>
        </authorList>
    </citation>
    <scope>NUCLEOTIDE SEQUENCE [LARGE SCALE GENOMIC DNA]</scope>
    <source>
        <strain evidence="8">KCTC 52640</strain>
    </source>
</reference>
<dbReference type="EMBL" id="JBHRSS010000004">
    <property type="protein sequence ID" value="MFC3104592.1"/>
    <property type="molecule type" value="Genomic_DNA"/>
</dbReference>
<dbReference type="PANTHER" id="PTHR30432">
    <property type="entry name" value="TRANSCRIPTIONAL REGULATOR MODE"/>
    <property type="match status" value="1"/>
</dbReference>
<evidence type="ECO:0000256" key="4">
    <source>
        <dbReference type="ARBA" id="ARBA00022737"/>
    </source>
</evidence>
<comment type="similarity">
    <text evidence="1 5">Belongs to the ModE family.</text>
</comment>
<dbReference type="InterPro" id="IPR000847">
    <property type="entry name" value="LysR_HTH_N"/>
</dbReference>
<keyword evidence="2 5" id="KW-0813">Transport</keyword>
<dbReference type="InterPro" id="IPR003725">
    <property type="entry name" value="ModE-bd_N"/>
</dbReference>
<dbReference type="SUPFAM" id="SSF50331">
    <property type="entry name" value="MOP-like"/>
    <property type="match status" value="2"/>
</dbReference>
<dbReference type="PANTHER" id="PTHR30432:SF1">
    <property type="entry name" value="DNA-BINDING TRANSCRIPTIONAL DUAL REGULATOR MODE"/>
    <property type="match status" value="1"/>
</dbReference>
<dbReference type="InterPro" id="IPR016462">
    <property type="entry name" value="ModE"/>
</dbReference>
<proteinExistence type="inferred from homology"/>
<dbReference type="PIRSF" id="PIRSF005763">
    <property type="entry name" value="Txn_reg_ModE"/>
    <property type="match status" value="1"/>
</dbReference>
<name>A0ABV7ESM4_9GAMM</name>
<sequence length="273" mass="28593">MVNGPEQLEGQLRIGPRRAAIGTRRVALLEQIALTGSLSAAAKVVGLSYKGAWDAVNAMNNLADHPLVERSAGGAGGGGSRLTPRGEQLVATYRAAEEEQRRFFERLNRRIAHLPDDVHLMERLAMMTSARNQLLGEVTAVRLGTINAEVEIALRGGDGLTAVITRASAENLGLQEGVAVVALIKASWVVVAAGDHSKTPLSTRNRLVGTVDKVATDDVASEIVIRLPGGATLAAVITRESADEMGLKKDATATALFKASSVILAPAGDPIGL</sequence>
<organism evidence="7 8">
    <name type="scientific">Salinisphaera aquimarina</name>
    <dbReference type="NCBI Taxonomy" id="2094031"/>
    <lineage>
        <taxon>Bacteria</taxon>
        <taxon>Pseudomonadati</taxon>
        <taxon>Pseudomonadota</taxon>
        <taxon>Gammaproteobacteria</taxon>
        <taxon>Salinisphaerales</taxon>
        <taxon>Salinisphaeraceae</taxon>
        <taxon>Salinisphaera</taxon>
    </lineage>
</organism>
<dbReference type="InterPro" id="IPR005116">
    <property type="entry name" value="Transp-assoc_OB_typ1"/>
</dbReference>
<evidence type="ECO:0000256" key="5">
    <source>
        <dbReference type="PIRNR" id="PIRNR005763"/>
    </source>
</evidence>
<evidence type="ECO:0000256" key="2">
    <source>
        <dbReference type="ARBA" id="ARBA00022448"/>
    </source>
</evidence>
<evidence type="ECO:0000313" key="8">
    <source>
        <dbReference type="Proteomes" id="UP001595462"/>
    </source>
</evidence>
<evidence type="ECO:0000256" key="1">
    <source>
        <dbReference type="ARBA" id="ARBA00008110"/>
    </source>
</evidence>
<keyword evidence="3 5" id="KW-0500">Molybdenum</keyword>
<dbReference type="RefSeq" id="WP_380689872.1">
    <property type="nucleotide sequence ID" value="NZ_JBHRSS010000004.1"/>
</dbReference>
<evidence type="ECO:0000313" key="7">
    <source>
        <dbReference type="EMBL" id="MFC3104592.1"/>
    </source>
</evidence>
<accession>A0ABV7ESM4</accession>
<dbReference type="InterPro" id="IPR036388">
    <property type="entry name" value="WH-like_DNA-bd_sf"/>
</dbReference>
<dbReference type="NCBIfam" id="TIGR00637">
    <property type="entry name" value="ModE_repress"/>
    <property type="match status" value="1"/>
</dbReference>
<dbReference type="Pfam" id="PF00126">
    <property type="entry name" value="HTH_1"/>
    <property type="match status" value="1"/>
</dbReference>
<dbReference type="Proteomes" id="UP001595462">
    <property type="component" value="Unassembled WGS sequence"/>
</dbReference>
<dbReference type="InterPro" id="IPR036390">
    <property type="entry name" value="WH_DNA-bd_sf"/>
</dbReference>
<gene>
    <name evidence="7" type="ORF">ACFOSU_11920</name>
</gene>
<evidence type="ECO:0000256" key="3">
    <source>
        <dbReference type="ARBA" id="ARBA00022505"/>
    </source>
</evidence>
<dbReference type="InterPro" id="IPR004606">
    <property type="entry name" value="Mop_domain"/>
</dbReference>
<dbReference type="PROSITE" id="PS51866">
    <property type="entry name" value="MOP"/>
    <property type="match status" value="2"/>
</dbReference>
<dbReference type="InterPro" id="IPR051815">
    <property type="entry name" value="Molybdate_resp_trans_reg"/>
</dbReference>
<dbReference type="Gene3D" id="2.40.50.100">
    <property type="match status" value="2"/>
</dbReference>